<keyword evidence="1" id="KW-1133">Transmembrane helix</keyword>
<dbReference type="SMART" id="SM00014">
    <property type="entry name" value="acidPPc"/>
    <property type="match status" value="1"/>
</dbReference>
<evidence type="ECO:0000313" key="3">
    <source>
        <dbReference type="EMBL" id="KAB7707184.1"/>
    </source>
</evidence>
<feature type="transmembrane region" description="Helical" evidence="1">
    <location>
        <begin position="187"/>
        <end position="205"/>
    </location>
</feature>
<feature type="transmembrane region" description="Helical" evidence="1">
    <location>
        <begin position="12"/>
        <end position="29"/>
    </location>
</feature>
<feature type="transmembrane region" description="Helical" evidence="1">
    <location>
        <begin position="159"/>
        <end position="181"/>
    </location>
</feature>
<feature type="transmembrane region" description="Helical" evidence="1">
    <location>
        <begin position="56"/>
        <end position="82"/>
    </location>
</feature>
<proteinExistence type="predicted"/>
<dbReference type="RefSeq" id="WP_152151188.1">
    <property type="nucleotide sequence ID" value="NZ_WEIO01000004.1"/>
</dbReference>
<organism evidence="3 4">
    <name type="scientific">Bacillus aerolatus</name>
    <dbReference type="NCBI Taxonomy" id="2653354"/>
    <lineage>
        <taxon>Bacteria</taxon>
        <taxon>Bacillati</taxon>
        <taxon>Bacillota</taxon>
        <taxon>Bacilli</taxon>
        <taxon>Bacillales</taxon>
        <taxon>Bacillaceae</taxon>
        <taxon>Bacillus</taxon>
    </lineage>
</organism>
<dbReference type="InterPro" id="IPR000326">
    <property type="entry name" value="PAP2/HPO"/>
</dbReference>
<dbReference type="AlphaFoldDB" id="A0A6I1FG81"/>
<feature type="transmembrane region" description="Helical" evidence="1">
    <location>
        <begin position="126"/>
        <end position="147"/>
    </location>
</feature>
<dbReference type="SUPFAM" id="SSF48317">
    <property type="entry name" value="Acid phosphatase/Vanadium-dependent haloperoxidase"/>
    <property type="match status" value="1"/>
</dbReference>
<feature type="transmembrane region" description="Helical" evidence="1">
    <location>
        <begin position="89"/>
        <end position="106"/>
    </location>
</feature>
<comment type="caution">
    <text evidence="3">The sequence shown here is derived from an EMBL/GenBank/DDBJ whole genome shotgun (WGS) entry which is preliminary data.</text>
</comment>
<evidence type="ECO:0000256" key="1">
    <source>
        <dbReference type="SAM" id="Phobius"/>
    </source>
</evidence>
<keyword evidence="1" id="KW-0812">Transmembrane</keyword>
<dbReference type="Pfam" id="PF01569">
    <property type="entry name" value="PAP2"/>
    <property type="match status" value="1"/>
</dbReference>
<protein>
    <submittedName>
        <fullName evidence="3">Phosphatase PAP2 family protein</fullName>
    </submittedName>
</protein>
<sequence length="221" mass="25219">MATNESDGKLKRASVVISLILLIGLAFTFKQPLLVRYDVKIILFFEGIRTEFLNDFFFLFTEIGSIKVLRPLAVIVSAFLLMKKRYLEIFFFLLAFLGVRGVNYLLKQAFERERPSFNSIIEAGSYSFPSGHAMNSTAFFGFLFYLFIHILKVGQKHRLVWLTVTITIVVLIAISRVYLGVHYLTDIVAGACGGLLYLFIVIYLYKLSSRHMRQEEGKGTS</sequence>
<keyword evidence="1" id="KW-0472">Membrane</keyword>
<accession>A0A6I1FG81</accession>
<feature type="domain" description="Phosphatidic acid phosphatase type 2/haloperoxidase" evidence="2">
    <location>
        <begin position="87"/>
        <end position="202"/>
    </location>
</feature>
<keyword evidence="4" id="KW-1185">Reference proteome</keyword>
<reference evidence="3 4" key="1">
    <citation type="submission" date="2019-10" db="EMBL/GenBank/DDBJ databases">
        <title>Bacillus aerolatum sp. nov., isolated from bioaerosol of sport playgrounds.</title>
        <authorList>
            <person name="Chen P."/>
            <person name="Zhang G."/>
        </authorList>
    </citation>
    <scope>NUCLEOTIDE SEQUENCE [LARGE SCALE GENOMIC DNA]</scope>
    <source>
        <strain evidence="3 4">CX253</strain>
    </source>
</reference>
<dbReference type="PANTHER" id="PTHR14969">
    <property type="entry name" value="SPHINGOSINE-1-PHOSPHATE PHOSPHOHYDROLASE"/>
    <property type="match status" value="1"/>
</dbReference>
<dbReference type="Gene3D" id="1.20.144.10">
    <property type="entry name" value="Phosphatidic acid phosphatase type 2/haloperoxidase"/>
    <property type="match status" value="2"/>
</dbReference>
<gene>
    <name evidence="3" type="ORF">F9802_09255</name>
</gene>
<dbReference type="CDD" id="cd03392">
    <property type="entry name" value="PAP2_like_2"/>
    <property type="match status" value="1"/>
</dbReference>
<dbReference type="PANTHER" id="PTHR14969:SF13">
    <property type="entry name" value="AT30094P"/>
    <property type="match status" value="1"/>
</dbReference>
<dbReference type="EMBL" id="WEIO01000004">
    <property type="protein sequence ID" value="KAB7707184.1"/>
    <property type="molecule type" value="Genomic_DNA"/>
</dbReference>
<name>A0A6I1FG81_9BACI</name>
<dbReference type="Proteomes" id="UP000429595">
    <property type="component" value="Unassembled WGS sequence"/>
</dbReference>
<evidence type="ECO:0000259" key="2">
    <source>
        <dbReference type="SMART" id="SM00014"/>
    </source>
</evidence>
<evidence type="ECO:0000313" key="4">
    <source>
        <dbReference type="Proteomes" id="UP000429595"/>
    </source>
</evidence>
<dbReference type="InterPro" id="IPR036938">
    <property type="entry name" value="PAP2/HPO_sf"/>
</dbReference>